<dbReference type="Proteomes" id="UP000235533">
    <property type="component" value="Unassembled WGS sequence"/>
</dbReference>
<organism evidence="1 2">
    <name type="scientific">Vibrio splendidus</name>
    <dbReference type="NCBI Taxonomy" id="29497"/>
    <lineage>
        <taxon>Bacteria</taxon>
        <taxon>Pseudomonadati</taxon>
        <taxon>Pseudomonadota</taxon>
        <taxon>Gammaproteobacteria</taxon>
        <taxon>Vibrionales</taxon>
        <taxon>Vibrionaceae</taxon>
        <taxon>Vibrio</taxon>
    </lineage>
</organism>
<dbReference type="AlphaFoldDB" id="A0A2N7JJB2"/>
<sequence>MNVLSLTLALSLSASIVGVSWHYSAPLRLHSDLKVQAQTVMEAMEVNMAFHVGANLCMTDPGNHELSKLKALDYLSPQFESDWTITTSYAIHPPRLTYRVHIQAPNRAKADELKAVAPRFGYSGLYEAASNTLILSSAVDNYLDTQGQINRYNWSTGCFVDPY</sequence>
<evidence type="ECO:0000313" key="1">
    <source>
        <dbReference type="EMBL" id="PMM40560.1"/>
    </source>
</evidence>
<comment type="caution">
    <text evidence="1">The sequence shown here is derived from an EMBL/GenBank/DDBJ whole genome shotgun (WGS) entry which is preliminary data.</text>
</comment>
<protein>
    <submittedName>
        <fullName evidence="1">Uncharacterized protein</fullName>
    </submittedName>
</protein>
<evidence type="ECO:0000313" key="2">
    <source>
        <dbReference type="Proteomes" id="UP000235533"/>
    </source>
</evidence>
<accession>A0A2N7JJB2</accession>
<gene>
    <name evidence="1" type="ORF">BCT54_12195</name>
</gene>
<reference evidence="2" key="1">
    <citation type="submission" date="2016-07" db="EMBL/GenBank/DDBJ databases">
        <title>Nontailed viruses are major unrecognized killers of bacteria in the ocean.</title>
        <authorList>
            <person name="Kauffman K."/>
            <person name="Hussain F."/>
            <person name="Yang J."/>
            <person name="Arevalo P."/>
            <person name="Brown J."/>
            <person name="Cutler M."/>
            <person name="Kelly L."/>
            <person name="Polz M.F."/>
        </authorList>
    </citation>
    <scope>NUCLEOTIDE SEQUENCE [LARGE SCALE GENOMIC DNA]</scope>
    <source>
        <strain evidence="2">10N.261.48.B5</strain>
    </source>
</reference>
<proteinExistence type="predicted"/>
<name>A0A2N7JJB2_VIBSP</name>
<dbReference type="EMBL" id="MCZF01000300">
    <property type="protein sequence ID" value="PMM40560.1"/>
    <property type="molecule type" value="Genomic_DNA"/>
</dbReference>